<dbReference type="PRINTS" id="PR00998">
    <property type="entry name" value="CRBOXYPTASET"/>
</dbReference>
<evidence type="ECO:0000256" key="9">
    <source>
        <dbReference type="PIRSR" id="PIRSR006615-1"/>
    </source>
</evidence>
<dbReference type="PANTHER" id="PTHR34217:SF1">
    <property type="entry name" value="CARBOXYPEPTIDASE 1"/>
    <property type="match status" value="1"/>
</dbReference>
<keyword evidence="3 8" id="KW-0479">Metal-binding</keyword>
<keyword evidence="4 8" id="KW-0378">Hydrolase</keyword>
<keyword evidence="9" id="KW-0862">Zinc</keyword>
<dbReference type="RefSeq" id="WP_120974570.1">
    <property type="nucleotide sequence ID" value="NZ_RBZM01000002.1"/>
</dbReference>
<evidence type="ECO:0000256" key="10">
    <source>
        <dbReference type="PIRSR" id="PIRSR006615-2"/>
    </source>
</evidence>
<feature type="binding site" evidence="9">
    <location>
        <position position="272"/>
    </location>
    <ligand>
        <name>Zn(2+)</name>
        <dbReference type="ChEBI" id="CHEBI:29105"/>
        <note>catalytic</note>
    </ligand>
</feature>
<dbReference type="CDD" id="cd06460">
    <property type="entry name" value="M32_Taq"/>
    <property type="match status" value="1"/>
</dbReference>
<comment type="caution">
    <text evidence="11">The sequence shown here is derived from an EMBL/GenBank/DDBJ whole genome shotgun (WGS) entry which is preliminary data.</text>
</comment>
<gene>
    <name evidence="11" type="ORF">D7Z26_02900</name>
</gene>
<evidence type="ECO:0000256" key="2">
    <source>
        <dbReference type="ARBA" id="ARBA00022670"/>
    </source>
</evidence>
<dbReference type="Pfam" id="PF02074">
    <property type="entry name" value="Peptidase_M32"/>
    <property type="match status" value="1"/>
</dbReference>
<reference evidence="11 12" key="1">
    <citation type="submission" date="2018-10" db="EMBL/GenBank/DDBJ databases">
        <title>Cohnella sp. M2MS4P-1, whole genome shotgun sequence.</title>
        <authorList>
            <person name="Tuo L."/>
        </authorList>
    </citation>
    <scope>NUCLEOTIDE SEQUENCE [LARGE SCALE GENOMIC DNA]</scope>
    <source>
        <strain evidence="11 12">M2MS4P-1</strain>
    </source>
</reference>
<dbReference type="EMBL" id="RBZM01000002">
    <property type="protein sequence ID" value="RKP56954.1"/>
    <property type="molecule type" value="Genomic_DNA"/>
</dbReference>
<dbReference type="GO" id="GO:0004181">
    <property type="term" value="F:metallocarboxypeptidase activity"/>
    <property type="evidence" value="ECO:0007669"/>
    <property type="project" value="UniProtKB-UniRule"/>
</dbReference>
<feature type="binding site" evidence="9">
    <location>
        <position position="276"/>
    </location>
    <ligand>
        <name>Zn(2+)</name>
        <dbReference type="ChEBI" id="CHEBI:29105"/>
        <note>catalytic</note>
    </ligand>
</feature>
<dbReference type="PIRSF" id="PIRSF006615">
    <property type="entry name" value="Zn_crbxpep_Taq"/>
    <property type="match status" value="1"/>
</dbReference>
<keyword evidence="2 8" id="KW-0645">Protease</keyword>
<dbReference type="InterPro" id="IPR001333">
    <property type="entry name" value="Peptidase_M32_Taq"/>
</dbReference>
<organism evidence="11 12">
    <name type="scientific">Cohnella endophytica</name>
    <dbReference type="NCBI Taxonomy" id="2419778"/>
    <lineage>
        <taxon>Bacteria</taxon>
        <taxon>Bacillati</taxon>
        <taxon>Bacillota</taxon>
        <taxon>Bacilli</taxon>
        <taxon>Bacillales</taxon>
        <taxon>Paenibacillaceae</taxon>
        <taxon>Cohnella</taxon>
    </lineage>
</organism>
<name>A0A494Y2L9_9BACL</name>
<comment type="function">
    <text evidence="8">Broad specificity carboxypetidase that releases amino acids sequentially from the C-terminus, including neutral, aromatic, polar and basic residues.</text>
</comment>
<evidence type="ECO:0000256" key="4">
    <source>
        <dbReference type="ARBA" id="ARBA00022801"/>
    </source>
</evidence>
<dbReference type="GO" id="GO:0008270">
    <property type="term" value="F:zinc ion binding"/>
    <property type="evidence" value="ECO:0007669"/>
    <property type="project" value="UniProtKB-ARBA"/>
</dbReference>
<dbReference type="AlphaFoldDB" id="A0A494Y2L9"/>
<dbReference type="OrthoDB" id="9772308at2"/>
<proteinExistence type="inferred from homology"/>
<evidence type="ECO:0000256" key="3">
    <source>
        <dbReference type="ARBA" id="ARBA00022723"/>
    </source>
</evidence>
<dbReference type="EC" id="3.4.17.19" evidence="8"/>
<evidence type="ECO:0000256" key="6">
    <source>
        <dbReference type="ARBA" id="ARBA00052755"/>
    </source>
</evidence>
<sequence length="509" mass="58342">MSNQNESAKAPLERFREIIGRIKQYEEILGLVYWDMRTGAPRKGIELRSEAVGALSSETFKLSTSPELGDLIAQLNEPASLAELGEIDRRLVEETAKEYERNRKIPPELHREYVVLTSQAESAWETAKENDDFAGFVPYLEKIIDFNRKFIELWGVKTTPYDTLLDMYEPGLTTVELDRLFGELRARLVPLAERIAKSEHQPDTSFLEGTFDKEAQKAFSKLILKEMGYDFEAGRLDESVHPFATGLSPGDVRITTRYLPNDLTSALFGTIHEGGHALYEQNIMPELAETTLCTGTSMGIHESQSRLWENMIGRSLGFWQRYLPDLKKLFPGQLDHVSAEQFYRAINVVQPSLIRIEADELTYNLHIMIRYEIEKMLFNENLNPRDLPVVWNRKYAEALGVTPPNDAQGVLQDVHWSGGAFGYFPSYSLGNMYGAQMIDVAKRKLPDLDRQVAEGRLQPLKEWLTEQVYRHGKLLQPSQIIERISGKPLQSSYLCDYLEEKYKDIYRLD</sequence>
<evidence type="ECO:0000313" key="12">
    <source>
        <dbReference type="Proteomes" id="UP000282076"/>
    </source>
</evidence>
<keyword evidence="12" id="KW-1185">Reference proteome</keyword>
<dbReference type="Gene3D" id="1.10.1370.30">
    <property type="match status" value="1"/>
</dbReference>
<evidence type="ECO:0000256" key="7">
    <source>
        <dbReference type="ARBA" id="ARBA00061580"/>
    </source>
</evidence>
<keyword evidence="1 8" id="KW-0121">Carboxypeptidase</keyword>
<feature type="binding site" evidence="9">
    <location>
        <position position="302"/>
    </location>
    <ligand>
        <name>Zn(2+)</name>
        <dbReference type="ChEBI" id="CHEBI:29105"/>
        <note>catalytic</note>
    </ligand>
</feature>
<dbReference type="SUPFAM" id="SSF55486">
    <property type="entry name" value="Metalloproteases ('zincins'), catalytic domain"/>
    <property type="match status" value="1"/>
</dbReference>
<dbReference type="Proteomes" id="UP000282076">
    <property type="component" value="Unassembled WGS sequence"/>
</dbReference>
<dbReference type="PROSITE" id="PS52034">
    <property type="entry name" value="PEPTIDASE_M32"/>
    <property type="match status" value="1"/>
</dbReference>
<dbReference type="FunFam" id="1.10.1370.30:FF:000003">
    <property type="entry name" value="Thermostable carboxypeptidase 1"/>
    <property type="match status" value="1"/>
</dbReference>
<accession>A0A494Y2L9</accession>
<evidence type="ECO:0000256" key="1">
    <source>
        <dbReference type="ARBA" id="ARBA00022645"/>
    </source>
</evidence>
<comment type="similarity">
    <text evidence="7 8">Belongs to the peptidase M32 family.</text>
</comment>
<evidence type="ECO:0000256" key="8">
    <source>
        <dbReference type="PIRNR" id="PIRNR006615"/>
    </source>
</evidence>
<comment type="catalytic activity">
    <reaction evidence="6 8">
        <text>Release of a C-terminal amino acid with broad specificity, except for -Pro.</text>
        <dbReference type="EC" id="3.4.17.19"/>
    </reaction>
</comment>
<comment type="cofactor">
    <cofactor evidence="9">
        <name>Zn(2+)</name>
        <dbReference type="ChEBI" id="CHEBI:29105"/>
    </cofactor>
    <text evidence="9">Binds 1 zinc ion per subunit.</text>
</comment>
<dbReference type="PANTHER" id="PTHR34217">
    <property type="entry name" value="METAL-DEPENDENT CARBOXYPEPTIDASE"/>
    <property type="match status" value="1"/>
</dbReference>
<protein>
    <recommendedName>
        <fullName evidence="8">Metal-dependent carboxypeptidase</fullName>
        <ecNumber evidence="8">3.4.17.19</ecNumber>
    </recommendedName>
</protein>
<feature type="active site" description="Proton donor/acceptor" evidence="10">
    <location>
        <position position="273"/>
    </location>
</feature>
<evidence type="ECO:0000256" key="5">
    <source>
        <dbReference type="ARBA" id="ARBA00023049"/>
    </source>
</evidence>
<keyword evidence="5 8" id="KW-0482">Metalloprotease</keyword>
<evidence type="ECO:0000313" key="11">
    <source>
        <dbReference type="EMBL" id="RKP56954.1"/>
    </source>
</evidence>
<dbReference type="GO" id="GO:0006508">
    <property type="term" value="P:proteolysis"/>
    <property type="evidence" value="ECO:0007669"/>
    <property type="project" value="UniProtKB-UniRule"/>
</dbReference>